<dbReference type="GeneID" id="20079503"/>
<dbReference type="OrthoDB" id="77983at2759"/>
<accession>A0A024UNR1</accession>
<sequence>MGWKRRPGEGRSRKLERFKDQLAWKDEISSALADIHKEQCRAAPAASTHLQLHRRPLQLLPRSTPSEAVTAKHSGSVCLSNEEIRHIFAAEHRNVLMFKPSTLVDRCLHVIAKYFDRYPADDDYVVEAMHHGMSPDLHHRLSILSTWYETMTADNAAFVCIPTTQSLCLGQLNVDAFVLPLITPQVSTARADSVSSDAESWEDLPDILMTWTGCPHLEELELVACYEISIACLEECTNLTKLSLVDCSAFNAVDTDLLMHLPRRLQSLSLVGCTWLSNKMLMALLRVASATMLSLRYVRVWGCCRVSLVVEQAWAADLPQVHLDVKQPPHT</sequence>
<name>A0A024UNR1_9STRA</name>
<dbReference type="eggNOG" id="ENOG502QW9Z">
    <property type="taxonomic scope" value="Eukaryota"/>
</dbReference>
<gene>
    <name evidence="1" type="ORF">H310_02453</name>
</gene>
<dbReference type="Gene3D" id="3.80.10.10">
    <property type="entry name" value="Ribonuclease Inhibitor"/>
    <property type="match status" value="1"/>
</dbReference>
<dbReference type="STRING" id="157072.A0A024UNR1"/>
<dbReference type="InterPro" id="IPR032675">
    <property type="entry name" value="LRR_dom_sf"/>
</dbReference>
<dbReference type="AlphaFoldDB" id="A0A024UNR1"/>
<reference evidence="1" key="1">
    <citation type="submission" date="2013-12" db="EMBL/GenBank/DDBJ databases">
        <title>The Genome Sequence of Aphanomyces invadans NJM9701.</title>
        <authorList>
            <consortium name="The Broad Institute Genomics Platform"/>
            <person name="Russ C."/>
            <person name="Tyler B."/>
            <person name="van West P."/>
            <person name="Dieguez-Uribeondo J."/>
            <person name="Young S.K."/>
            <person name="Zeng Q."/>
            <person name="Gargeya S."/>
            <person name="Fitzgerald M."/>
            <person name="Abouelleil A."/>
            <person name="Alvarado L."/>
            <person name="Chapman S.B."/>
            <person name="Gainer-Dewar J."/>
            <person name="Goldberg J."/>
            <person name="Griggs A."/>
            <person name="Gujja S."/>
            <person name="Hansen M."/>
            <person name="Howarth C."/>
            <person name="Imamovic A."/>
            <person name="Ireland A."/>
            <person name="Larimer J."/>
            <person name="McCowan C."/>
            <person name="Murphy C."/>
            <person name="Pearson M."/>
            <person name="Poon T.W."/>
            <person name="Priest M."/>
            <person name="Roberts A."/>
            <person name="Saif S."/>
            <person name="Shea T."/>
            <person name="Sykes S."/>
            <person name="Wortman J."/>
            <person name="Nusbaum C."/>
            <person name="Birren B."/>
        </authorList>
    </citation>
    <scope>NUCLEOTIDE SEQUENCE [LARGE SCALE GENOMIC DNA]</scope>
    <source>
        <strain evidence="1">NJM9701</strain>
    </source>
</reference>
<dbReference type="EMBL" id="KI913954">
    <property type="protein sequence ID" value="ETW08091.1"/>
    <property type="molecule type" value="Genomic_DNA"/>
</dbReference>
<dbReference type="SUPFAM" id="SSF52047">
    <property type="entry name" value="RNI-like"/>
    <property type="match status" value="1"/>
</dbReference>
<dbReference type="RefSeq" id="XP_008864184.1">
    <property type="nucleotide sequence ID" value="XM_008865962.1"/>
</dbReference>
<proteinExistence type="predicted"/>
<dbReference type="VEuPathDB" id="FungiDB:H310_02453"/>
<organism evidence="1">
    <name type="scientific">Aphanomyces invadans</name>
    <dbReference type="NCBI Taxonomy" id="157072"/>
    <lineage>
        <taxon>Eukaryota</taxon>
        <taxon>Sar</taxon>
        <taxon>Stramenopiles</taxon>
        <taxon>Oomycota</taxon>
        <taxon>Saprolegniomycetes</taxon>
        <taxon>Saprolegniales</taxon>
        <taxon>Verrucalvaceae</taxon>
        <taxon>Aphanomyces</taxon>
    </lineage>
</organism>
<evidence type="ECO:0000313" key="1">
    <source>
        <dbReference type="EMBL" id="ETW08091.1"/>
    </source>
</evidence>
<protein>
    <submittedName>
        <fullName evidence="1">Uncharacterized protein</fullName>
    </submittedName>
</protein>